<feature type="coiled-coil region" evidence="1">
    <location>
        <begin position="215"/>
        <end position="259"/>
    </location>
</feature>
<dbReference type="PANTHER" id="PTHR37473">
    <property type="entry name" value="EF-HAND DOMAIN-CONTAINING PROTEIN"/>
    <property type="match status" value="1"/>
</dbReference>
<feature type="compositionally biased region" description="Polar residues" evidence="2">
    <location>
        <begin position="29"/>
        <end position="39"/>
    </location>
</feature>
<name>A0AAD2D146_EUPCR</name>
<keyword evidence="1" id="KW-0175">Coiled coil</keyword>
<dbReference type="Proteomes" id="UP001295684">
    <property type="component" value="Unassembled WGS sequence"/>
</dbReference>
<accession>A0AAD2D146</accession>
<reference evidence="3" key="1">
    <citation type="submission" date="2023-07" db="EMBL/GenBank/DDBJ databases">
        <authorList>
            <consortium name="AG Swart"/>
            <person name="Singh M."/>
            <person name="Singh A."/>
            <person name="Seah K."/>
            <person name="Emmerich C."/>
        </authorList>
    </citation>
    <scope>NUCLEOTIDE SEQUENCE</scope>
    <source>
        <strain evidence="3">DP1</strain>
    </source>
</reference>
<sequence length="283" mass="33922">MEETSSQDKPQDEREHKEETENEEPEPTTMIQELNAQPSIRSGHANSIAYTEMTEKQAVKESRKKIENDIQLLKNRVRMLQKEKAKADKKILQTKTKAEEILKRTSHNNKLYQDKIKQREKQKKAEIARKKKLTEERKQRDQRIKKRKEEIHEIKMEEVKNWRHKEKHKMTKQKRDEDKYTKSIRARQAAEIKLSEEKAIENKRLRQEELAQANRIQTQMKIEEEAMKIDSLEKEAQSLEEIEQELLNKLQNTQMMEKDAFAELEKAMIASSENRRQRFEKNS</sequence>
<feature type="region of interest" description="Disordered" evidence="2">
    <location>
        <begin position="116"/>
        <end position="149"/>
    </location>
</feature>
<evidence type="ECO:0000313" key="3">
    <source>
        <dbReference type="EMBL" id="CAI2377029.1"/>
    </source>
</evidence>
<dbReference type="EMBL" id="CAMPGE010018629">
    <property type="protein sequence ID" value="CAI2377030.1"/>
    <property type="molecule type" value="Genomic_DNA"/>
</dbReference>
<evidence type="ECO:0000313" key="5">
    <source>
        <dbReference type="Proteomes" id="UP001295684"/>
    </source>
</evidence>
<feature type="compositionally biased region" description="Basic and acidic residues" evidence="2">
    <location>
        <begin position="9"/>
        <end position="19"/>
    </location>
</feature>
<gene>
    <name evidence="3" type="ORF">ECRASSUSDP1_LOCUS18410</name>
    <name evidence="4" type="ORF">ECRASSUSDP1_LOCUS18411</name>
</gene>
<dbReference type="EMBL" id="CAMPGE010018628">
    <property type="protein sequence ID" value="CAI2377029.1"/>
    <property type="molecule type" value="Genomic_DNA"/>
</dbReference>
<dbReference type="PANTHER" id="PTHR37473:SF1">
    <property type="entry name" value="EF-HAND DOMAIN-CONTAINING PROTEIN"/>
    <property type="match status" value="1"/>
</dbReference>
<feature type="coiled-coil region" evidence="1">
    <location>
        <begin position="56"/>
        <end position="90"/>
    </location>
</feature>
<evidence type="ECO:0000313" key="4">
    <source>
        <dbReference type="EMBL" id="CAI2377030.1"/>
    </source>
</evidence>
<protein>
    <submittedName>
        <fullName evidence="3">Uncharacterized protein</fullName>
    </submittedName>
</protein>
<organism evidence="3 5">
    <name type="scientific">Euplotes crassus</name>
    <dbReference type="NCBI Taxonomy" id="5936"/>
    <lineage>
        <taxon>Eukaryota</taxon>
        <taxon>Sar</taxon>
        <taxon>Alveolata</taxon>
        <taxon>Ciliophora</taxon>
        <taxon>Intramacronucleata</taxon>
        <taxon>Spirotrichea</taxon>
        <taxon>Hypotrichia</taxon>
        <taxon>Euplotida</taxon>
        <taxon>Euplotidae</taxon>
        <taxon>Moneuplotes</taxon>
    </lineage>
</organism>
<proteinExistence type="predicted"/>
<evidence type="ECO:0000256" key="1">
    <source>
        <dbReference type="SAM" id="Coils"/>
    </source>
</evidence>
<evidence type="ECO:0000256" key="2">
    <source>
        <dbReference type="SAM" id="MobiDB-lite"/>
    </source>
</evidence>
<comment type="caution">
    <text evidence="3">The sequence shown here is derived from an EMBL/GenBank/DDBJ whole genome shotgun (WGS) entry which is preliminary data.</text>
</comment>
<feature type="region of interest" description="Disordered" evidence="2">
    <location>
        <begin position="1"/>
        <end position="39"/>
    </location>
</feature>
<keyword evidence="5" id="KW-1185">Reference proteome</keyword>
<dbReference type="AlphaFoldDB" id="A0AAD2D146"/>